<proteinExistence type="predicted"/>
<reference evidence="1" key="1">
    <citation type="submission" date="2021-02" db="EMBL/GenBank/DDBJ databases">
        <authorList>
            <person name="Nowell W R."/>
        </authorList>
    </citation>
    <scope>NUCLEOTIDE SEQUENCE</scope>
</reference>
<name>A0A821SXS3_9BILA</name>
<dbReference type="Proteomes" id="UP000663873">
    <property type="component" value="Unassembled WGS sequence"/>
</dbReference>
<feature type="non-terminal residue" evidence="1">
    <location>
        <position position="1"/>
    </location>
</feature>
<protein>
    <submittedName>
        <fullName evidence="1">Uncharacterized protein</fullName>
    </submittedName>
</protein>
<dbReference type="AlphaFoldDB" id="A0A821SXS3"/>
<dbReference type="EMBL" id="CAJOBP010065385">
    <property type="protein sequence ID" value="CAF4865077.1"/>
    <property type="molecule type" value="Genomic_DNA"/>
</dbReference>
<comment type="caution">
    <text evidence="1">The sequence shown here is derived from an EMBL/GenBank/DDBJ whole genome shotgun (WGS) entry which is preliminary data.</text>
</comment>
<sequence>MDSSNTPLLPDYKQFKQNIIENNRTIRNNIPENEFHTNGQ</sequence>
<gene>
    <name evidence="1" type="ORF">UJA718_LOCUS44042</name>
</gene>
<evidence type="ECO:0000313" key="1">
    <source>
        <dbReference type="EMBL" id="CAF4865077.1"/>
    </source>
</evidence>
<accession>A0A821SXS3</accession>
<evidence type="ECO:0000313" key="2">
    <source>
        <dbReference type="Proteomes" id="UP000663873"/>
    </source>
</evidence>
<organism evidence="1 2">
    <name type="scientific">Rotaria socialis</name>
    <dbReference type="NCBI Taxonomy" id="392032"/>
    <lineage>
        <taxon>Eukaryota</taxon>
        <taxon>Metazoa</taxon>
        <taxon>Spiralia</taxon>
        <taxon>Gnathifera</taxon>
        <taxon>Rotifera</taxon>
        <taxon>Eurotatoria</taxon>
        <taxon>Bdelloidea</taxon>
        <taxon>Philodinida</taxon>
        <taxon>Philodinidae</taxon>
        <taxon>Rotaria</taxon>
    </lineage>
</organism>
<keyword evidence="2" id="KW-1185">Reference proteome</keyword>